<accession>A0ABQ9XS12</accession>
<gene>
    <name evidence="3" type="ORF">BLNAU_10450</name>
</gene>
<dbReference type="InterPro" id="IPR043136">
    <property type="entry name" value="B30.2/SPRY_sf"/>
</dbReference>
<protein>
    <submittedName>
        <fullName evidence="3">Uncharacterized protein</fullName>
    </submittedName>
</protein>
<dbReference type="Gene3D" id="2.60.120.920">
    <property type="match status" value="1"/>
</dbReference>
<reference evidence="3 4" key="1">
    <citation type="journal article" date="2022" name="bioRxiv">
        <title>Genomics of Preaxostyla Flagellates Illuminates Evolutionary Transitions and the Path Towards Mitochondrial Loss.</title>
        <authorList>
            <person name="Novak L.V.F."/>
            <person name="Treitli S.C."/>
            <person name="Pyrih J."/>
            <person name="Halakuc P."/>
            <person name="Pipaliya S.V."/>
            <person name="Vacek V."/>
            <person name="Brzon O."/>
            <person name="Soukal P."/>
            <person name="Eme L."/>
            <person name="Dacks J.B."/>
            <person name="Karnkowska A."/>
            <person name="Elias M."/>
            <person name="Hampl V."/>
        </authorList>
    </citation>
    <scope>NUCLEOTIDE SEQUENCE [LARGE SCALE GENOMIC DNA]</scope>
    <source>
        <strain evidence="3">NAU3</strain>
        <tissue evidence="3">Gut</tissue>
    </source>
</reference>
<evidence type="ECO:0000313" key="3">
    <source>
        <dbReference type="EMBL" id="KAK2954599.1"/>
    </source>
</evidence>
<proteinExistence type="predicted"/>
<dbReference type="EMBL" id="JARBJD010000076">
    <property type="protein sequence ID" value="KAK2954599.1"/>
    <property type="molecule type" value="Genomic_DNA"/>
</dbReference>
<feature type="region of interest" description="Disordered" evidence="1">
    <location>
        <begin position="118"/>
        <end position="143"/>
    </location>
</feature>
<keyword evidence="4" id="KW-1185">Reference proteome</keyword>
<evidence type="ECO:0000256" key="1">
    <source>
        <dbReference type="SAM" id="MobiDB-lite"/>
    </source>
</evidence>
<evidence type="ECO:0000313" key="4">
    <source>
        <dbReference type="Proteomes" id="UP001281761"/>
    </source>
</evidence>
<feature type="compositionally biased region" description="Basic and acidic residues" evidence="1">
    <location>
        <begin position="126"/>
        <end position="143"/>
    </location>
</feature>
<evidence type="ECO:0000256" key="2">
    <source>
        <dbReference type="SAM" id="Phobius"/>
    </source>
</evidence>
<keyword evidence="2" id="KW-0472">Membrane</keyword>
<dbReference type="Proteomes" id="UP001281761">
    <property type="component" value="Unassembled WGS sequence"/>
</dbReference>
<name>A0ABQ9XS12_9EUKA</name>
<feature type="transmembrane region" description="Helical" evidence="2">
    <location>
        <begin position="183"/>
        <end position="200"/>
    </location>
</feature>
<keyword evidence="2" id="KW-0812">Transmembrane</keyword>
<sequence>MKHQTIESVLEWLNDSSVNPGNKVNSVQWSHIPTLLENYIQSKNQQNSEQLSQLLQRMMRILDECIDSNIPIPNKRLLHSSLSQLSQTPSLNPKIKREAKHCLVSLEDHNEGQLVPNENETLDSVEGSKDGTITDRRKQRAHRPELVLSKEETQSLSDLQQKQSEVLGTLNEIKKRIKKLKRINLILALLLSIFIIGVSYHQPIKKMMKEVTARFRPIDASDVIVAFSPDSYRMNGSTVTRINSNSWAGCFTKPVSKGIHRLSIKTEGDFVMFGVLDAAEYPDYLTSSVSYSPKAAMMWSDEGTLWSANKQIAQNTRPEKGQELSAEADLGKRTLHFFVDGVQQQHFFIDIPVPLVFAIDARTYSKDVPIEITADETTITADAIDSSVNDGTFRDGSEPVPLSINVPSSQTDQALTETAVGQSQFPIGRERRGTTLDVGPVFGRLKVETRSASPLSSLLLPVTHLPSIDMILPDYSFLPWISKDLSIA</sequence>
<organism evidence="3 4">
    <name type="scientific">Blattamonas nauphoetae</name>
    <dbReference type="NCBI Taxonomy" id="2049346"/>
    <lineage>
        <taxon>Eukaryota</taxon>
        <taxon>Metamonada</taxon>
        <taxon>Preaxostyla</taxon>
        <taxon>Oxymonadida</taxon>
        <taxon>Blattamonas</taxon>
    </lineage>
</organism>
<comment type="caution">
    <text evidence="3">The sequence shown here is derived from an EMBL/GenBank/DDBJ whole genome shotgun (WGS) entry which is preliminary data.</text>
</comment>
<keyword evidence="2" id="KW-1133">Transmembrane helix</keyword>